<reference evidence="1 2" key="1">
    <citation type="submission" date="2023-02" db="EMBL/GenBank/DDBJ databases">
        <title>LHISI_Scaffold_Assembly.</title>
        <authorList>
            <person name="Stuart O.P."/>
            <person name="Cleave R."/>
            <person name="Magrath M.J.L."/>
            <person name="Mikheyev A.S."/>
        </authorList>
    </citation>
    <scope>NUCLEOTIDE SEQUENCE [LARGE SCALE GENOMIC DNA]</scope>
    <source>
        <strain evidence="1">Daus_M_001</strain>
        <tissue evidence="1">Leg muscle</tissue>
    </source>
</reference>
<protein>
    <submittedName>
        <fullName evidence="1">Uncharacterized protein</fullName>
    </submittedName>
</protein>
<keyword evidence="2" id="KW-1185">Reference proteome</keyword>
<dbReference type="Proteomes" id="UP001159363">
    <property type="component" value="Chromosome 6"/>
</dbReference>
<name>A0ABQ9H4H7_9NEOP</name>
<accession>A0ABQ9H4H7</accession>
<sequence>MVYFPWKHNRVTSVLDVLERQHYTEESSVLNGLKLGDVISGKPWTSAETTCDYPCLPVTTRDYLRLPVTTRDYVRLLRLPETTRDCLRLPATTLMRAFIKPQKNFKKIKEEQYRIAPNPYRCTMGHGATPPTKAIRVHSRPGHSGFSHVGIVPDDAVGLRVFSGISRFPRPFIPALHSYSPQSPSSALKTSMLRVILNSDRNLIYSEFVSEEIWTALDSEVLRADEGAIEVKMERRRNEETGETGDPRETCRPTASCGMIPTCESPVTRPGIEPRFALVGGERANRSATAAPKLK</sequence>
<dbReference type="EMBL" id="JARBHB010000007">
    <property type="protein sequence ID" value="KAJ8879162.1"/>
    <property type="molecule type" value="Genomic_DNA"/>
</dbReference>
<organism evidence="1 2">
    <name type="scientific">Dryococelus australis</name>
    <dbReference type="NCBI Taxonomy" id="614101"/>
    <lineage>
        <taxon>Eukaryota</taxon>
        <taxon>Metazoa</taxon>
        <taxon>Ecdysozoa</taxon>
        <taxon>Arthropoda</taxon>
        <taxon>Hexapoda</taxon>
        <taxon>Insecta</taxon>
        <taxon>Pterygota</taxon>
        <taxon>Neoptera</taxon>
        <taxon>Polyneoptera</taxon>
        <taxon>Phasmatodea</taxon>
        <taxon>Verophasmatodea</taxon>
        <taxon>Anareolatae</taxon>
        <taxon>Phasmatidae</taxon>
        <taxon>Eurycanthinae</taxon>
        <taxon>Dryococelus</taxon>
    </lineage>
</organism>
<comment type="caution">
    <text evidence="1">The sequence shown here is derived from an EMBL/GenBank/DDBJ whole genome shotgun (WGS) entry which is preliminary data.</text>
</comment>
<proteinExistence type="predicted"/>
<gene>
    <name evidence="1" type="ORF">PR048_019768</name>
</gene>
<evidence type="ECO:0000313" key="2">
    <source>
        <dbReference type="Proteomes" id="UP001159363"/>
    </source>
</evidence>
<evidence type="ECO:0000313" key="1">
    <source>
        <dbReference type="EMBL" id="KAJ8879162.1"/>
    </source>
</evidence>